<evidence type="ECO:0000256" key="1">
    <source>
        <dbReference type="ARBA" id="ARBA00001541"/>
    </source>
</evidence>
<name>Q2W339_PARM1</name>
<evidence type="ECO:0000259" key="8">
    <source>
        <dbReference type="PROSITE" id="PS50122"/>
    </source>
</evidence>
<dbReference type="GO" id="GO:0000156">
    <property type="term" value="F:phosphorelay response regulator activity"/>
    <property type="evidence" value="ECO:0007669"/>
    <property type="project" value="InterPro"/>
</dbReference>
<accession>Q2W339</accession>
<dbReference type="EMBL" id="AP007255">
    <property type="protein sequence ID" value="BAE51736.1"/>
    <property type="molecule type" value="Genomic_DNA"/>
</dbReference>
<proteinExistence type="predicted"/>
<feature type="transmembrane region" description="Helical" evidence="7">
    <location>
        <begin position="6"/>
        <end position="25"/>
    </location>
</feature>
<sequence length="473" mass="50986">MTAPLYVAGIGASAGGLEAMLLMFARLRPTGRIAYVVAQHMADNGHSDLVVRLIQRESALPVRLAVHGSRLLADTVLVIPAGREGHVGDGALALRDPAPEHLSTPSINALLTSIAESCGPAGIGIILSGAGSDGVVGCRSIKSRGGTTLAQEPSEAKFDGMPSAAIGARQIDQVLSAEKMGDALAARLSCSAPAAGEVAHLETATGADLNELRDLVARVHRATGVDFSSYKEETLLRRLEKRKSILGIGSGAAYLALIRRDPEELHVLQRLFLVSVSSFFRDRDSFRVLERALAAALAEKPASEPVRVWVPGCASGEEAFTLAIVLRELAGRLGRDQPMAITATDLNPEALAMAREGLYRKTAFKETEDILRDRYFVARGQHYEVTPELRAGVTFERRDVLAGAPPADLDLISCRNLLIYMKSALQDSLVKTFHQALRPFGLLFIGQSESLSFIGNSLFGPVDHYHRLFRRRR</sequence>
<keyword evidence="11" id="KW-1185">Reference proteome</keyword>
<dbReference type="Gene3D" id="3.40.50.150">
    <property type="entry name" value="Vaccinia Virus protein VP39"/>
    <property type="match status" value="1"/>
</dbReference>
<dbReference type="Gene3D" id="3.40.50.180">
    <property type="entry name" value="Methylesterase CheB, C-terminal domain"/>
    <property type="match status" value="1"/>
</dbReference>
<dbReference type="SMART" id="SM00138">
    <property type="entry name" value="MeTrc"/>
    <property type="match status" value="1"/>
</dbReference>
<feature type="domain" description="CheB-type methylesterase" evidence="8">
    <location>
        <begin position="4"/>
        <end position="191"/>
    </location>
</feature>
<dbReference type="GO" id="GO:0006935">
    <property type="term" value="P:chemotaxis"/>
    <property type="evidence" value="ECO:0007669"/>
    <property type="project" value="UniProtKB-UniRule"/>
</dbReference>
<evidence type="ECO:0000256" key="3">
    <source>
        <dbReference type="ARBA" id="ARBA00022603"/>
    </source>
</evidence>
<dbReference type="SUPFAM" id="SSF53335">
    <property type="entry name" value="S-adenosyl-L-methionine-dependent methyltransferases"/>
    <property type="match status" value="1"/>
</dbReference>
<keyword evidence="5" id="KW-0949">S-adenosyl-L-methionine</keyword>
<keyword evidence="7" id="KW-1133">Transmembrane helix</keyword>
<dbReference type="PRINTS" id="PR00996">
    <property type="entry name" value="CHERMTFRASE"/>
</dbReference>
<keyword evidence="4" id="KW-0808">Transferase</keyword>
<keyword evidence="6" id="KW-0378">Hydrolase</keyword>
<dbReference type="Proteomes" id="UP000007058">
    <property type="component" value="Chromosome"/>
</dbReference>
<dbReference type="OrthoDB" id="9816309at2"/>
<dbReference type="Pfam" id="PF01339">
    <property type="entry name" value="CheB_methylest"/>
    <property type="match status" value="1"/>
</dbReference>
<feature type="active site" evidence="6">
    <location>
        <position position="133"/>
    </location>
</feature>
<dbReference type="KEGG" id="mag:amb2932"/>
<evidence type="ECO:0000256" key="7">
    <source>
        <dbReference type="SAM" id="Phobius"/>
    </source>
</evidence>
<dbReference type="RefSeq" id="WP_011385309.1">
    <property type="nucleotide sequence ID" value="NC_007626.1"/>
</dbReference>
<dbReference type="PROSITE" id="PS50122">
    <property type="entry name" value="CHEB"/>
    <property type="match status" value="1"/>
</dbReference>
<dbReference type="SUPFAM" id="SSF47757">
    <property type="entry name" value="Chemotaxis receptor methyltransferase CheR, N-terminal domain"/>
    <property type="match status" value="1"/>
</dbReference>
<dbReference type="EC" id="2.1.1.80" evidence="2"/>
<evidence type="ECO:0000259" key="9">
    <source>
        <dbReference type="PROSITE" id="PS50123"/>
    </source>
</evidence>
<comment type="catalytic activity">
    <reaction evidence="1">
        <text>L-glutamyl-[protein] + S-adenosyl-L-methionine = [protein]-L-glutamate 5-O-methyl ester + S-adenosyl-L-homocysteine</text>
        <dbReference type="Rhea" id="RHEA:24452"/>
        <dbReference type="Rhea" id="RHEA-COMP:10208"/>
        <dbReference type="Rhea" id="RHEA-COMP:10311"/>
        <dbReference type="ChEBI" id="CHEBI:29973"/>
        <dbReference type="ChEBI" id="CHEBI:57856"/>
        <dbReference type="ChEBI" id="CHEBI:59789"/>
        <dbReference type="ChEBI" id="CHEBI:82795"/>
        <dbReference type="EC" id="2.1.1.80"/>
    </reaction>
</comment>
<dbReference type="InterPro" id="IPR029063">
    <property type="entry name" value="SAM-dependent_MTases_sf"/>
</dbReference>
<feature type="domain" description="CheR-type methyltransferase" evidence="9">
    <location>
        <begin position="211"/>
        <end position="473"/>
    </location>
</feature>
<keyword evidence="7" id="KW-0812">Transmembrane</keyword>
<feature type="active site" evidence="6">
    <location>
        <position position="13"/>
    </location>
</feature>
<dbReference type="InterPro" id="IPR035909">
    <property type="entry name" value="CheB_C"/>
</dbReference>
<dbReference type="GO" id="GO:0008984">
    <property type="term" value="F:protein-glutamate methylesterase activity"/>
    <property type="evidence" value="ECO:0007669"/>
    <property type="project" value="InterPro"/>
</dbReference>
<organism evidence="10 11">
    <name type="scientific">Paramagnetospirillum magneticum (strain ATCC 700264 / AMB-1)</name>
    <name type="common">Magnetospirillum magneticum</name>
    <dbReference type="NCBI Taxonomy" id="342108"/>
    <lineage>
        <taxon>Bacteria</taxon>
        <taxon>Pseudomonadati</taxon>
        <taxon>Pseudomonadota</taxon>
        <taxon>Alphaproteobacteria</taxon>
        <taxon>Rhodospirillales</taxon>
        <taxon>Magnetospirillaceae</taxon>
        <taxon>Paramagnetospirillum</taxon>
    </lineage>
</organism>
<dbReference type="InterPro" id="IPR000780">
    <property type="entry name" value="CheR_MeTrfase"/>
</dbReference>
<dbReference type="AlphaFoldDB" id="Q2W339"/>
<evidence type="ECO:0000256" key="2">
    <source>
        <dbReference type="ARBA" id="ARBA00012534"/>
    </source>
</evidence>
<evidence type="ECO:0000256" key="4">
    <source>
        <dbReference type="ARBA" id="ARBA00022679"/>
    </source>
</evidence>
<dbReference type="PROSITE" id="PS50123">
    <property type="entry name" value="CHER"/>
    <property type="match status" value="1"/>
</dbReference>
<reference evidence="10 11" key="1">
    <citation type="journal article" date="2005" name="DNA Res.">
        <title>Complete genome sequence of the facultative anaerobic magnetotactic bacterium Magnetospirillum sp. strain AMB-1.</title>
        <authorList>
            <person name="Matsunaga T."/>
            <person name="Okamura Y."/>
            <person name="Fukuda Y."/>
            <person name="Wahyudi A.T."/>
            <person name="Murase Y."/>
            <person name="Takeyama H."/>
        </authorList>
    </citation>
    <scope>NUCLEOTIDE SEQUENCE [LARGE SCALE GENOMIC DNA]</scope>
    <source>
        <strain evidence="11">ATCC 700264 / AMB-1</strain>
    </source>
</reference>
<keyword evidence="6" id="KW-0145">Chemotaxis</keyword>
<dbReference type="SUPFAM" id="SSF52738">
    <property type="entry name" value="Methylesterase CheB, C-terminal domain"/>
    <property type="match status" value="1"/>
</dbReference>
<dbReference type="CDD" id="cd16434">
    <property type="entry name" value="CheB-CheR_fusion"/>
    <property type="match status" value="1"/>
</dbReference>
<keyword evidence="3 10" id="KW-0489">Methyltransferase</keyword>
<feature type="active site" evidence="6">
    <location>
        <position position="40"/>
    </location>
</feature>
<dbReference type="GO" id="GO:0008983">
    <property type="term" value="F:protein-glutamate O-methyltransferase activity"/>
    <property type="evidence" value="ECO:0007669"/>
    <property type="project" value="UniProtKB-EC"/>
</dbReference>
<dbReference type="PANTHER" id="PTHR24422:SF10">
    <property type="entry name" value="CHEMOTAXIS PROTEIN METHYLTRANSFERASE 2"/>
    <property type="match status" value="1"/>
</dbReference>
<dbReference type="InterPro" id="IPR050903">
    <property type="entry name" value="Bact_Chemotaxis_MeTrfase"/>
</dbReference>
<evidence type="ECO:0000313" key="10">
    <source>
        <dbReference type="EMBL" id="BAE51736.1"/>
    </source>
</evidence>
<dbReference type="HOGENOM" id="CLU_558877_0_0_5"/>
<dbReference type="InterPro" id="IPR022642">
    <property type="entry name" value="CheR_C"/>
</dbReference>
<dbReference type="GO" id="GO:0032259">
    <property type="term" value="P:methylation"/>
    <property type="evidence" value="ECO:0007669"/>
    <property type="project" value="UniProtKB-KW"/>
</dbReference>
<dbReference type="PANTHER" id="PTHR24422">
    <property type="entry name" value="CHEMOTAXIS PROTEIN METHYLTRANSFERASE"/>
    <property type="match status" value="1"/>
</dbReference>
<evidence type="ECO:0000313" key="11">
    <source>
        <dbReference type="Proteomes" id="UP000007058"/>
    </source>
</evidence>
<dbReference type="Gene3D" id="1.10.155.10">
    <property type="entry name" value="Chemotaxis receptor methyltransferase CheR, N-terminal domain"/>
    <property type="match status" value="1"/>
</dbReference>
<dbReference type="GO" id="GO:0005737">
    <property type="term" value="C:cytoplasm"/>
    <property type="evidence" value="ECO:0007669"/>
    <property type="project" value="InterPro"/>
</dbReference>
<dbReference type="Pfam" id="PF03705">
    <property type="entry name" value="CheR_N"/>
    <property type="match status" value="1"/>
</dbReference>
<dbReference type="STRING" id="342108.amb2932"/>
<evidence type="ECO:0000256" key="6">
    <source>
        <dbReference type="PROSITE-ProRule" id="PRU00050"/>
    </source>
</evidence>
<dbReference type="Pfam" id="PF01739">
    <property type="entry name" value="CheR"/>
    <property type="match status" value="1"/>
</dbReference>
<dbReference type="InterPro" id="IPR000673">
    <property type="entry name" value="Sig_transdc_resp-reg_Me-estase"/>
</dbReference>
<keyword evidence="7" id="KW-0472">Membrane</keyword>
<dbReference type="InterPro" id="IPR022641">
    <property type="entry name" value="CheR_N"/>
</dbReference>
<protein>
    <recommendedName>
        <fullName evidence="2">protein-glutamate O-methyltransferase</fullName>
        <ecNumber evidence="2">2.1.1.80</ecNumber>
    </recommendedName>
</protein>
<gene>
    <name evidence="10" type="ordered locus">amb2932</name>
</gene>
<dbReference type="InterPro" id="IPR036804">
    <property type="entry name" value="CheR_N_sf"/>
</dbReference>
<evidence type="ECO:0000256" key="5">
    <source>
        <dbReference type="ARBA" id="ARBA00022691"/>
    </source>
</evidence>